<dbReference type="AlphaFoldDB" id="A0A1W1W7Y2"/>
<feature type="transmembrane region" description="Helical" evidence="8">
    <location>
        <begin position="131"/>
        <end position="148"/>
    </location>
</feature>
<feature type="transmembrane region" description="Helical" evidence="8">
    <location>
        <begin position="478"/>
        <end position="499"/>
    </location>
</feature>
<proteinExistence type="predicted"/>
<feature type="transmembrane region" description="Helical" evidence="8">
    <location>
        <begin position="83"/>
        <end position="99"/>
    </location>
</feature>
<dbReference type="STRING" id="28034.BFX07_04380"/>
<dbReference type="GO" id="GO:0016491">
    <property type="term" value="F:oxidoreductase activity"/>
    <property type="evidence" value="ECO:0007669"/>
    <property type="project" value="UniProtKB-KW"/>
</dbReference>
<dbReference type="Pfam" id="PF00361">
    <property type="entry name" value="Proton_antipo_M"/>
    <property type="match status" value="1"/>
</dbReference>
<sequence>MNAALWGELWIVLGLVGPLSAGLISVIGQSATRALLRAEVLLASLGLVVMGWMISQNALIPGIASLPTPFPPLHFAPLPMADLWSILSGVLLGATWLLIRKTLTETRILWALVPMASSMGFFLLAGGGLSLLLGLEAISLSSYLGLVTTRRSRKLWNAGWVLLILSEMGGLLLLFAMGLIMVHHGAALSFVADNFRVLAHEASHMPSAVKLVIMVLVLLAFGVKAGLFPVMIWMPLAEPEAPGPVAGLFSGVFTALAVLGILAVENVVHPGIGWGIILLILGTTGAFVAALYSIVSRHVKQILAYSTLEILGLVFSALGIWNIAQAANPQSLVSTLAWDAAMILLIMHAGAKFVLFSITEETEPIAHTIDGLGGIAHDRPKLSLAAAVAVGTLAAVPPLGGFVGEWLLLESILKPLGTTLALRNIHLLFLLAGIFLALASAVGVGTYIRWFGFVFLGPKRRAPRLVERPAQKLRPTQVVGYVIALLPVLIAGPGVPWLIPWLNLQGSQIFGNNGQSVIAPLLIDPKAVPLLVHIGGDLVKAPGAPGTIFFPQGFSVGDPYVLLLMGIVLAGIVALIRHFMRKGKAVRLVEPWTGGAQDYNAQKSFTAEGFVHPLRLAFQGFFGLKRQRYDKGGVRFYRHTIIYRLEEQGYLPLLKLVRYIAGQVRKTQSGSTPAYLSWLVYGAIVAVLLALWHPVP</sequence>
<dbReference type="RefSeq" id="WP_020376440.1">
    <property type="nucleotide sequence ID" value="NZ_FWWY01000001.1"/>
</dbReference>
<evidence type="ECO:0000256" key="6">
    <source>
        <dbReference type="ARBA" id="ARBA00023136"/>
    </source>
</evidence>
<evidence type="ECO:0000256" key="3">
    <source>
        <dbReference type="ARBA" id="ARBA00022692"/>
    </source>
</evidence>
<dbReference type="EMBL" id="FWWY01000001">
    <property type="protein sequence ID" value="SMC02388.1"/>
    <property type="molecule type" value="Genomic_DNA"/>
</dbReference>
<evidence type="ECO:0000256" key="4">
    <source>
        <dbReference type="ARBA" id="ARBA00022989"/>
    </source>
</evidence>
<evidence type="ECO:0000256" key="1">
    <source>
        <dbReference type="ARBA" id="ARBA00004651"/>
    </source>
</evidence>
<feature type="transmembrane region" description="Helical" evidence="8">
    <location>
        <begin position="336"/>
        <end position="355"/>
    </location>
</feature>
<feature type="transmembrane region" description="Helical" evidence="8">
    <location>
        <begin position="160"/>
        <end position="191"/>
    </location>
</feature>
<feature type="transmembrane region" description="Helical" evidence="8">
    <location>
        <begin position="384"/>
        <end position="408"/>
    </location>
</feature>
<accession>A0A1W1W7Y2</accession>
<evidence type="ECO:0000256" key="8">
    <source>
        <dbReference type="SAM" id="Phobius"/>
    </source>
</evidence>
<keyword evidence="11" id="KW-1185">Reference proteome</keyword>
<feature type="transmembrane region" description="Helical" evidence="8">
    <location>
        <begin position="108"/>
        <end position="125"/>
    </location>
</feature>
<evidence type="ECO:0000256" key="7">
    <source>
        <dbReference type="RuleBase" id="RU000320"/>
    </source>
</evidence>
<feature type="domain" description="NADH:quinone oxidoreductase/Mrp antiporter transmembrane" evidence="9">
    <location>
        <begin position="129"/>
        <end position="414"/>
    </location>
</feature>
<name>A0A1W1W7Y2_SULTA</name>
<dbReference type="PANTHER" id="PTHR42682:SF3">
    <property type="entry name" value="FORMATE HYDROGENLYASE SUBUNIT 3-RELATED"/>
    <property type="match status" value="1"/>
</dbReference>
<feature type="transmembrane region" description="Helical" evidence="8">
    <location>
        <begin position="675"/>
        <end position="695"/>
    </location>
</feature>
<evidence type="ECO:0000313" key="11">
    <source>
        <dbReference type="Proteomes" id="UP000192660"/>
    </source>
</evidence>
<organism evidence="10 11">
    <name type="scientific">Sulfobacillus thermosulfidooxidans (strain DSM 9293 / VKM B-1269 / AT-1)</name>
    <dbReference type="NCBI Taxonomy" id="929705"/>
    <lineage>
        <taxon>Bacteria</taxon>
        <taxon>Bacillati</taxon>
        <taxon>Bacillota</taxon>
        <taxon>Clostridia</taxon>
        <taxon>Eubacteriales</taxon>
        <taxon>Clostridiales Family XVII. Incertae Sedis</taxon>
        <taxon>Sulfobacillus</taxon>
    </lineage>
</organism>
<dbReference type="InterPro" id="IPR001750">
    <property type="entry name" value="ND/Mrp_TM"/>
</dbReference>
<evidence type="ECO:0000259" key="9">
    <source>
        <dbReference type="Pfam" id="PF00361"/>
    </source>
</evidence>
<keyword evidence="6 8" id="KW-0472">Membrane</keyword>
<evidence type="ECO:0000313" key="10">
    <source>
        <dbReference type="EMBL" id="SMC02388.1"/>
    </source>
</evidence>
<evidence type="ECO:0000256" key="2">
    <source>
        <dbReference type="ARBA" id="ARBA00022475"/>
    </source>
</evidence>
<dbReference type="InterPro" id="IPR052175">
    <property type="entry name" value="ComplexI-like_HydComp"/>
</dbReference>
<feature type="transmembrane region" description="Helical" evidence="8">
    <location>
        <begin position="276"/>
        <end position="295"/>
    </location>
</feature>
<keyword evidence="4 8" id="KW-1133">Transmembrane helix</keyword>
<keyword evidence="2" id="KW-1003">Cell membrane</keyword>
<keyword evidence="10" id="KW-0456">Lyase</keyword>
<keyword evidence="5" id="KW-0560">Oxidoreductase</keyword>
<dbReference type="GO" id="GO:0005886">
    <property type="term" value="C:plasma membrane"/>
    <property type="evidence" value="ECO:0007669"/>
    <property type="project" value="UniProtKB-SubCell"/>
</dbReference>
<gene>
    <name evidence="10" type="ORF">SAMN00768000_0567</name>
</gene>
<dbReference type="Proteomes" id="UP000192660">
    <property type="component" value="Unassembled WGS sequence"/>
</dbReference>
<keyword evidence="3 7" id="KW-0812">Transmembrane</keyword>
<feature type="transmembrane region" description="Helical" evidence="8">
    <location>
        <begin position="560"/>
        <end position="580"/>
    </location>
</feature>
<feature type="transmembrane region" description="Helical" evidence="8">
    <location>
        <begin position="245"/>
        <end position="264"/>
    </location>
</feature>
<evidence type="ECO:0000256" key="5">
    <source>
        <dbReference type="ARBA" id="ARBA00023002"/>
    </source>
</evidence>
<feature type="transmembrane region" description="Helical" evidence="8">
    <location>
        <begin position="6"/>
        <end position="28"/>
    </location>
</feature>
<feature type="transmembrane region" description="Helical" evidence="8">
    <location>
        <begin position="428"/>
        <end position="457"/>
    </location>
</feature>
<comment type="subcellular location">
    <subcellularLocation>
        <location evidence="1">Cell membrane</location>
        <topology evidence="1">Multi-pass membrane protein</topology>
    </subcellularLocation>
    <subcellularLocation>
        <location evidence="7">Membrane</location>
        <topology evidence="7">Multi-pass membrane protein</topology>
    </subcellularLocation>
</comment>
<protein>
    <submittedName>
        <fullName evidence="10">Formate hydrogenlyase subunit 3/Multisubunit Na+/H+ antiporter, MnhD subunit</fullName>
    </submittedName>
</protein>
<reference evidence="11" key="1">
    <citation type="submission" date="2017-04" db="EMBL/GenBank/DDBJ databases">
        <authorList>
            <person name="Varghese N."/>
            <person name="Submissions S."/>
        </authorList>
    </citation>
    <scope>NUCLEOTIDE SEQUENCE [LARGE SCALE GENOMIC DNA]</scope>
    <source>
        <strain evidence="11">DSM 9293</strain>
    </source>
</reference>
<feature type="transmembrane region" description="Helical" evidence="8">
    <location>
        <begin position="40"/>
        <end position="63"/>
    </location>
</feature>
<feature type="transmembrane region" description="Helical" evidence="8">
    <location>
        <begin position="211"/>
        <end position="233"/>
    </location>
</feature>
<dbReference type="PANTHER" id="PTHR42682">
    <property type="entry name" value="HYDROGENASE-4 COMPONENT F"/>
    <property type="match status" value="1"/>
</dbReference>
<feature type="transmembrane region" description="Helical" evidence="8">
    <location>
        <begin position="302"/>
        <end position="324"/>
    </location>
</feature>
<dbReference type="GO" id="GO:0016829">
    <property type="term" value="F:lyase activity"/>
    <property type="evidence" value="ECO:0007669"/>
    <property type="project" value="UniProtKB-KW"/>
</dbReference>